<sequence length="24" mass="2583">MTLDFTSAFKIPGITLIKSNINSA</sequence>
<name>A0A382W458_9ZZZZ</name>
<organism evidence="1">
    <name type="scientific">marine metagenome</name>
    <dbReference type="NCBI Taxonomy" id="408172"/>
    <lineage>
        <taxon>unclassified sequences</taxon>
        <taxon>metagenomes</taxon>
        <taxon>ecological metagenomes</taxon>
    </lineage>
</organism>
<reference evidence="1" key="1">
    <citation type="submission" date="2018-05" db="EMBL/GenBank/DDBJ databases">
        <authorList>
            <person name="Lanie J.A."/>
            <person name="Ng W.-L."/>
            <person name="Kazmierczak K.M."/>
            <person name="Andrzejewski T.M."/>
            <person name="Davidsen T.M."/>
            <person name="Wayne K.J."/>
            <person name="Tettelin H."/>
            <person name="Glass J.I."/>
            <person name="Rusch D."/>
            <person name="Podicherti R."/>
            <person name="Tsui H.-C.T."/>
            <person name="Winkler M.E."/>
        </authorList>
    </citation>
    <scope>NUCLEOTIDE SEQUENCE</scope>
</reference>
<protein>
    <submittedName>
        <fullName evidence="1">Uncharacterized protein</fullName>
    </submittedName>
</protein>
<proteinExistence type="predicted"/>
<dbReference type="AlphaFoldDB" id="A0A382W458"/>
<evidence type="ECO:0000313" key="1">
    <source>
        <dbReference type="EMBL" id="SVD52918.1"/>
    </source>
</evidence>
<gene>
    <name evidence="1" type="ORF">METZ01_LOCUS405772</name>
</gene>
<dbReference type="EMBL" id="UINC01156481">
    <property type="protein sequence ID" value="SVD52918.1"/>
    <property type="molecule type" value="Genomic_DNA"/>
</dbReference>
<accession>A0A382W458</accession>